<comment type="similarity">
    <text evidence="1">Belongs to the asparaginase 1 family.</text>
</comment>
<evidence type="ECO:0000256" key="5">
    <source>
        <dbReference type="PROSITE-ProRule" id="PRU10099"/>
    </source>
</evidence>
<dbReference type="InterPro" id="IPR040919">
    <property type="entry name" value="Asparaginase_C"/>
</dbReference>
<name>A0ABU2XEJ0_9ACTN</name>
<dbReference type="EC" id="3.5.1.1" evidence="2"/>
<evidence type="ECO:0000259" key="8">
    <source>
        <dbReference type="Pfam" id="PF17763"/>
    </source>
</evidence>
<evidence type="ECO:0000313" key="10">
    <source>
        <dbReference type="Proteomes" id="UP001180754"/>
    </source>
</evidence>
<dbReference type="Gene3D" id="3.40.50.40">
    <property type="match status" value="1"/>
</dbReference>
<reference evidence="9" key="1">
    <citation type="submission" date="2024-05" db="EMBL/GenBank/DDBJ databases">
        <title>30 novel species of actinomycetes from the DSMZ collection.</title>
        <authorList>
            <person name="Nouioui I."/>
        </authorList>
    </citation>
    <scope>NUCLEOTIDE SEQUENCE</scope>
    <source>
        <strain evidence="9">DSM 41529</strain>
    </source>
</reference>
<dbReference type="CDD" id="cd08964">
    <property type="entry name" value="L-asparaginase_II"/>
    <property type="match status" value="1"/>
</dbReference>
<feature type="active site" evidence="6">
    <location>
        <position position="87"/>
    </location>
</feature>
<comment type="catalytic activity">
    <reaction evidence="4">
        <text>L-asparagine + H2O = L-aspartate + NH4(+)</text>
        <dbReference type="Rhea" id="RHEA:21016"/>
        <dbReference type="ChEBI" id="CHEBI:15377"/>
        <dbReference type="ChEBI" id="CHEBI:28938"/>
        <dbReference type="ChEBI" id="CHEBI:29991"/>
        <dbReference type="ChEBI" id="CHEBI:58048"/>
        <dbReference type="EC" id="3.5.1.1"/>
    </reaction>
</comment>
<evidence type="ECO:0000313" key="9">
    <source>
        <dbReference type="EMBL" id="MDT0544329.1"/>
    </source>
</evidence>
<dbReference type="RefSeq" id="WP_311724770.1">
    <property type="nucleotide sequence ID" value="NZ_JAVRFD010000007.1"/>
</dbReference>
<dbReference type="PROSITE" id="PS51732">
    <property type="entry name" value="ASN_GLN_ASE_3"/>
    <property type="match status" value="1"/>
</dbReference>
<dbReference type="InterPro" id="IPR037152">
    <property type="entry name" value="L-asparaginase_N_sf"/>
</dbReference>
<accession>A0ABU2XEJ0</accession>
<dbReference type="InterPro" id="IPR006034">
    <property type="entry name" value="Asparaginase/glutaminase-like"/>
</dbReference>
<dbReference type="EMBL" id="JAVRFD010000007">
    <property type="protein sequence ID" value="MDT0544329.1"/>
    <property type="molecule type" value="Genomic_DNA"/>
</dbReference>
<feature type="active site" evidence="5">
    <location>
        <position position="12"/>
    </location>
</feature>
<keyword evidence="3" id="KW-0378">Hydrolase</keyword>
<feature type="domain" description="L-asparaginase N-terminal" evidence="7">
    <location>
        <begin position="3"/>
        <end position="189"/>
    </location>
</feature>
<keyword evidence="10" id="KW-1185">Reference proteome</keyword>
<dbReference type="InterPro" id="IPR036152">
    <property type="entry name" value="Asp/glu_Ase-like_sf"/>
</dbReference>
<dbReference type="Proteomes" id="UP001180754">
    <property type="component" value="Unassembled WGS sequence"/>
</dbReference>
<protein>
    <recommendedName>
        <fullName evidence="2">asparaginase</fullName>
        <ecNumber evidence="2">3.5.1.1</ecNumber>
    </recommendedName>
</protein>
<dbReference type="PANTHER" id="PTHR11707">
    <property type="entry name" value="L-ASPARAGINASE"/>
    <property type="match status" value="1"/>
</dbReference>
<dbReference type="InterPro" id="IPR027474">
    <property type="entry name" value="L-asparaginase_N"/>
</dbReference>
<evidence type="ECO:0000256" key="6">
    <source>
        <dbReference type="PROSITE-ProRule" id="PRU10100"/>
    </source>
</evidence>
<evidence type="ECO:0000256" key="1">
    <source>
        <dbReference type="ARBA" id="ARBA00010518"/>
    </source>
</evidence>
<evidence type="ECO:0000256" key="3">
    <source>
        <dbReference type="ARBA" id="ARBA00022801"/>
    </source>
</evidence>
<dbReference type="PRINTS" id="PR00139">
    <property type="entry name" value="ASNGLNASE"/>
</dbReference>
<feature type="domain" description="Asparaginase/glutaminase C-terminal" evidence="8">
    <location>
        <begin position="212"/>
        <end position="322"/>
    </location>
</feature>
<comment type="caution">
    <text evidence="9">The sequence shown here is derived from an EMBL/GenBank/DDBJ whole genome shotgun (WGS) entry which is preliminary data.</text>
</comment>
<dbReference type="PIRSF" id="PIRSF500176">
    <property type="entry name" value="L_ASNase"/>
    <property type="match status" value="1"/>
</dbReference>
<dbReference type="PROSITE" id="PS00917">
    <property type="entry name" value="ASN_GLN_ASE_2"/>
    <property type="match status" value="1"/>
</dbReference>
<dbReference type="Pfam" id="PF17763">
    <property type="entry name" value="Asparaginase_C"/>
    <property type="match status" value="1"/>
</dbReference>
<dbReference type="Gene3D" id="3.40.50.1170">
    <property type="entry name" value="L-asparaginase, N-terminal domain"/>
    <property type="match status" value="1"/>
</dbReference>
<evidence type="ECO:0000259" key="7">
    <source>
        <dbReference type="Pfam" id="PF00710"/>
    </source>
</evidence>
<dbReference type="PANTHER" id="PTHR11707:SF28">
    <property type="entry name" value="60 KDA LYSOPHOSPHOLIPASE"/>
    <property type="match status" value="1"/>
</dbReference>
<dbReference type="PIRSF" id="PIRSF001220">
    <property type="entry name" value="L-ASNase_gatD"/>
    <property type="match status" value="1"/>
</dbReference>
<dbReference type="SUPFAM" id="SSF53774">
    <property type="entry name" value="Glutaminase/Asparaginase"/>
    <property type="match status" value="1"/>
</dbReference>
<dbReference type="InterPro" id="IPR027475">
    <property type="entry name" value="Asparaginase/glutaminase_AS2"/>
</dbReference>
<gene>
    <name evidence="9" type="ORF">RND15_16700</name>
</gene>
<proteinExistence type="inferred from homology"/>
<dbReference type="SFLD" id="SFLDS00057">
    <property type="entry name" value="Glutaminase/Asparaginase"/>
    <property type="match status" value="1"/>
</dbReference>
<dbReference type="SMART" id="SM00870">
    <property type="entry name" value="Asparaginase"/>
    <property type="match status" value="1"/>
</dbReference>
<organism evidence="9 10">
    <name type="scientific">Streptomyces lonegramiae</name>
    <dbReference type="NCBI Taxonomy" id="3075524"/>
    <lineage>
        <taxon>Bacteria</taxon>
        <taxon>Bacillati</taxon>
        <taxon>Actinomycetota</taxon>
        <taxon>Actinomycetes</taxon>
        <taxon>Kitasatosporales</taxon>
        <taxon>Streptomycetaceae</taxon>
        <taxon>Streptomyces</taxon>
    </lineage>
</organism>
<dbReference type="PROSITE" id="PS00144">
    <property type="entry name" value="ASN_GLN_ASE_1"/>
    <property type="match status" value="1"/>
</dbReference>
<dbReference type="InterPro" id="IPR004550">
    <property type="entry name" value="AsnASE_II"/>
</dbReference>
<evidence type="ECO:0000256" key="4">
    <source>
        <dbReference type="ARBA" id="ARBA00049366"/>
    </source>
</evidence>
<sequence length="334" mass="34159">MRRIVVLSTGGTIATRHDAQGTRLAADPADALLERLPWPVGVAVEAKDVFCLGSYLLTPADMHGVAVAAREALADEAVSGVVVTHGTDTLEETAYLTDLFHNDPRPVVFTGAMRPADAADSDGPRNLADAIAVAAAAEARDLGALVSFDGQIYPARGTRKAHTTAPAAFAAPDGGPLGRVGDGEVAISAVPVRPKPLDLAAFRPDPDRVRTDIVACYPGCDTRALRAVADAGARAVVLEATGAGNANPAVAEEVARLTASGVVVALSTRVQAGPVAAVYGNGGGADLLRAGAVPTGTLRPSQARILLIALLGCYGDAARVRAELNNSLERNHHG</sequence>
<dbReference type="InterPro" id="IPR020827">
    <property type="entry name" value="Asparaginase/glutaminase_AS1"/>
</dbReference>
<dbReference type="Pfam" id="PF00710">
    <property type="entry name" value="Asparaginase"/>
    <property type="match status" value="1"/>
</dbReference>
<dbReference type="InterPro" id="IPR027473">
    <property type="entry name" value="L-asparaginase_C"/>
</dbReference>
<evidence type="ECO:0000256" key="2">
    <source>
        <dbReference type="ARBA" id="ARBA00012920"/>
    </source>
</evidence>